<reference evidence="5 6" key="1">
    <citation type="submission" date="2017-11" db="EMBL/GenBank/DDBJ databases">
        <title>Draft genome of Arthrobacter agilis strain UMCV2, a plant growth-promoting rhizobacterium and biocontrol capacity of phytopathogenic fungi.</title>
        <authorList>
            <person name="Martinez-Camara R."/>
            <person name="Santoyo G."/>
            <person name="Moreno-Hagelsieb G."/>
            <person name="Valencia-Cantero E."/>
        </authorList>
    </citation>
    <scope>NUCLEOTIDE SEQUENCE [LARGE SCALE GENOMIC DNA]</scope>
    <source>
        <strain evidence="5 6">UMCV2</strain>
    </source>
</reference>
<dbReference type="Gene3D" id="1.10.150.130">
    <property type="match status" value="1"/>
</dbReference>
<dbReference type="GO" id="GO:0006310">
    <property type="term" value="P:DNA recombination"/>
    <property type="evidence" value="ECO:0007669"/>
    <property type="project" value="UniProtKB-KW"/>
</dbReference>
<dbReference type="GO" id="GO:0003677">
    <property type="term" value="F:DNA binding"/>
    <property type="evidence" value="ECO:0007669"/>
    <property type="project" value="UniProtKB-KW"/>
</dbReference>
<evidence type="ECO:0000256" key="3">
    <source>
        <dbReference type="ARBA" id="ARBA00023172"/>
    </source>
</evidence>
<accession>A0A2L0UGZ1</accession>
<evidence type="ECO:0000256" key="2">
    <source>
        <dbReference type="ARBA" id="ARBA00023125"/>
    </source>
</evidence>
<dbReference type="InterPro" id="IPR013762">
    <property type="entry name" value="Integrase-like_cat_sf"/>
</dbReference>
<dbReference type="InterPro" id="IPR010998">
    <property type="entry name" value="Integrase_recombinase_N"/>
</dbReference>
<dbReference type="Gene3D" id="1.10.443.10">
    <property type="entry name" value="Intergrase catalytic core"/>
    <property type="match status" value="1"/>
</dbReference>
<name>A0A2L0UGZ1_9MICC</name>
<protein>
    <submittedName>
        <fullName evidence="5">Site-specific integrase</fullName>
    </submittedName>
</protein>
<dbReference type="Pfam" id="PF26003">
    <property type="entry name" value="Integrase_N_phage"/>
    <property type="match status" value="1"/>
</dbReference>
<dbReference type="EMBL" id="CP024915">
    <property type="protein sequence ID" value="AUZ88521.1"/>
    <property type="molecule type" value="Genomic_DNA"/>
</dbReference>
<evidence type="ECO:0000256" key="1">
    <source>
        <dbReference type="ARBA" id="ARBA00008857"/>
    </source>
</evidence>
<feature type="domain" description="Tyr recombinase" evidence="4">
    <location>
        <begin position="158"/>
        <end position="349"/>
    </location>
</feature>
<dbReference type="Pfam" id="PF00589">
    <property type="entry name" value="Phage_integrase"/>
    <property type="match status" value="1"/>
</dbReference>
<dbReference type="AlphaFoldDB" id="A0A2L0UGZ1"/>
<evidence type="ECO:0000313" key="6">
    <source>
        <dbReference type="Proteomes" id="UP000239187"/>
    </source>
</evidence>
<gene>
    <name evidence="5" type="ORF">CVO76_13410</name>
</gene>
<comment type="similarity">
    <text evidence="1">Belongs to the 'phage' integrase family.</text>
</comment>
<keyword evidence="2" id="KW-0238">DNA-binding</keyword>
<dbReference type="PROSITE" id="PS51898">
    <property type="entry name" value="TYR_RECOMBINASE"/>
    <property type="match status" value="1"/>
</dbReference>
<dbReference type="InterPro" id="IPR002104">
    <property type="entry name" value="Integrase_catalytic"/>
</dbReference>
<evidence type="ECO:0000313" key="5">
    <source>
        <dbReference type="EMBL" id="AUZ88521.1"/>
    </source>
</evidence>
<dbReference type="Proteomes" id="UP000239187">
    <property type="component" value="Chromosome"/>
</dbReference>
<organism evidence="5 6">
    <name type="scientific">Arthrobacter agilis</name>
    <dbReference type="NCBI Taxonomy" id="37921"/>
    <lineage>
        <taxon>Bacteria</taxon>
        <taxon>Bacillati</taxon>
        <taxon>Actinomycetota</taxon>
        <taxon>Actinomycetes</taxon>
        <taxon>Micrococcales</taxon>
        <taxon>Micrococcaceae</taxon>
        <taxon>Arthrobacter</taxon>
    </lineage>
</organism>
<dbReference type="SUPFAM" id="SSF56349">
    <property type="entry name" value="DNA breaking-rejoining enzymes"/>
    <property type="match status" value="1"/>
</dbReference>
<dbReference type="InterPro" id="IPR011010">
    <property type="entry name" value="DNA_brk_join_enz"/>
</dbReference>
<dbReference type="PANTHER" id="PTHR30349:SF64">
    <property type="entry name" value="PROPHAGE INTEGRASE INTD-RELATED"/>
    <property type="match status" value="1"/>
</dbReference>
<dbReference type="CDD" id="cd01189">
    <property type="entry name" value="INT_ICEBs1_C_like"/>
    <property type="match status" value="1"/>
</dbReference>
<evidence type="ECO:0000259" key="4">
    <source>
        <dbReference type="PROSITE" id="PS51898"/>
    </source>
</evidence>
<keyword evidence="3" id="KW-0233">DNA recombination</keyword>
<dbReference type="InterPro" id="IPR050090">
    <property type="entry name" value="Tyrosine_recombinase_XerCD"/>
</dbReference>
<dbReference type="GO" id="GO:0015074">
    <property type="term" value="P:DNA integration"/>
    <property type="evidence" value="ECO:0007669"/>
    <property type="project" value="InterPro"/>
</dbReference>
<proteinExistence type="inferred from homology"/>
<sequence length="366" mass="41243">MASIQKRPEGQWRARYRDENGKEHARHFARKIDAQKWLDEVTASIVTGSYVDPRAGRVTLQSFFDEWSTRQIWTHGTARAMVLSVKCTTFADVELGKILPSHIETWVKKLDSDGLAANTVRTRFNNVRSIFRGAIRDRLISSDPSLNVRLPRARKAEHAMRIPTPEEVGRIMAAADPWLRPLIGLCAFAGLRLGEASAVQLGDIDFLRRTLQVARQVQRPIGLPPEIRAPKYGSERLVHLPEALVTMLAKHVEHFGVGGESQWIFPRSDNLPAHANTISEWWRAIMKAEDLVGLRLHDCRHFYASGLIASGCDVVTVQRAMGHATASTTLNTYSHLWPTAEDRTRQAAQALMKQAFLTDEEFQRAN</sequence>
<dbReference type="InterPro" id="IPR058717">
    <property type="entry name" value="Phage_L5_Integrase_N"/>
</dbReference>
<dbReference type="RefSeq" id="WP_244185984.1">
    <property type="nucleotide sequence ID" value="NZ_CP024915.1"/>
</dbReference>
<dbReference type="PANTHER" id="PTHR30349">
    <property type="entry name" value="PHAGE INTEGRASE-RELATED"/>
    <property type="match status" value="1"/>
</dbReference>